<organism evidence="2 3">
    <name type="scientific">Streptomyces triticagri</name>
    <dbReference type="NCBI Taxonomy" id="2293568"/>
    <lineage>
        <taxon>Bacteria</taxon>
        <taxon>Bacillati</taxon>
        <taxon>Actinomycetota</taxon>
        <taxon>Actinomycetes</taxon>
        <taxon>Kitasatosporales</taxon>
        <taxon>Streptomycetaceae</taxon>
        <taxon>Streptomyces</taxon>
    </lineage>
</organism>
<evidence type="ECO:0000313" key="2">
    <source>
        <dbReference type="EMBL" id="RFU82494.1"/>
    </source>
</evidence>
<name>A0A372LV08_9ACTN</name>
<feature type="region of interest" description="Disordered" evidence="1">
    <location>
        <begin position="1"/>
        <end position="30"/>
    </location>
</feature>
<dbReference type="RefSeq" id="WP_128559775.1">
    <property type="nucleotide sequence ID" value="NZ_QUAK01000236.1"/>
</dbReference>
<comment type="caution">
    <text evidence="2">The sequence shown here is derived from an EMBL/GenBank/DDBJ whole genome shotgun (WGS) entry which is preliminary data.</text>
</comment>
<feature type="region of interest" description="Disordered" evidence="1">
    <location>
        <begin position="133"/>
        <end position="193"/>
    </location>
</feature>
<feature type="compositionally biased region" description="Basic and acidic residues" evidence="1">
    <location>
        <begin position="153"/>
        <end position="183"/>
    </location>
</feature>
<dbReference type="OrthoDB" id="9178552at2"/>
<dbReference type="AlphaFoldDB" id="A0A372LV08"/>
<sequence>MAYSQSNARLRAPAGSPAPRTPSDGRPSSGVIHVRSRLTSDFTVIANSLVQRGGSAVTIGVAAYILSLPDGAPVSIRALCAHFSEGEILISRALRELEAAGYLERRRERMPDGSVRTRTFFYDVPGGEVVAKREAASVAPTTDPEPDPEPEPEPPHRREPTEPDSERATPEPARRTDEADRSPRRPSPPPDPRAIAVLAALRRTDPRLVLSAPEAARLAPAVSEWFDAGVDAARITELLTNRLPASFFTRPAAILAFRLRATPLPAPPPPEPHPGVPPLQNCEDCDRAFRAPAPGTCRACSTARRPRTAAAA</sequence>
<proteinExistence type="predicted"/>
<reference evidence="2 3" key="1">
    <citation type="submission" date="2018-08" db="EMBL/GenBank/DDBJ databases">
        <title>Isolation, diversity and antifungal activity of Actinobacteria from wheat.</title>
        <authorList>
            <person name="Han C."/>
        </authorList>
    </citation>
    <scope>NUCLEOTIDE SEQUENCE [LARGE SCALE GENOMIC DNA]</scope>
    <source>
        <strain evidence="2 3">NEAU-YY421</strain>
    </source>
</reference>
<protein>
    <recommendedName>
        <fullName evidence="4">Helix-turn-helix domain-containing protein</fullName>
    </recommendedName>
</protein>
<evidence type="ECO:0000313" key="3">
    <source>
        <dbReference type="Proteomes" id="UP000263094"/>
    </source>
</evidence>
<dbReference type="EMBL" id="QUAK01000236">
    <property type="protein sequence ID" value="RFU82494.1"/>
    <property type="molecule type" value="Genomic_DNA"/>
</dbReference>
<keyword evidence="3" id="KW-1185">Reference proteome</keyword>
<evidence type="ECO:0000256" key="1">
    <source>
        <dbReference type="SAM" id="MobiDB-lite"/>
    </source>
</evidence>
<accession>A0A372LV08</accession>
<gene>
    <name evidence="2" type="ORF">DY218_32640</name>
</gene>
<dbReference type="Proteomes" id="UP000263094">
    <property type="component" value="Unassembled WGS sequence"/>
</dbReference>
<evidence type="ECO:0008006" key="4">
    <source>
        <dbReference type="Google" id="ProtNLM"/>
    </source>
</evidence>